<evidence type="ECO:0000256" key="1">
    <source>
        <dbReference type="SAM" id="MobiDB-lite"/>
    </source>
</evidence>
<reference evidence="2" key="2">
    <citation type="submission" date="2020-06" db="EMBL/GenBank/DDBJ databases">
        <title>Helianthus annuus Genome sequencing and assembly Release 2.</title>
        <authorList>
            <person name="Gouzy J."/>
            <person name="Langlade N."/>
            <person name="Munos S."/>
        </authorList>
    </citation>
    <scope>NUCLEOTIDE SEQUENCE</scope>
    <source>
        <tissue evidence="2">Leaves</tissue>
    </source>
</reference>
<keyword evidence="3" id="KW-1185">Reference proteome</keyword>
<sequence length="107" mass="12695">MYIFADIIYTSPFFSFSLTILTPPQSTYRRRRRHHHRHPPVTTTTSLQHSSVVSRTRADGWRLWYSQICTKMKCYFTQTVTLRLNHSTQSLHNTTHPTPYQIKKIAN</sequence>
<dbReference type="Gramene" id="mRNA:HanXRQr2_Chr08g0335061">
    <property type="protein sequence ID" value="CDS:HanXRQr2_Chr08g0335061.1"/>
    <property type="gene ID" value="HanXRQr2_Chr08g0335061"/>
</dbReference>
<comment type="caution">
    <text evidence="2">The sequence shown here is derived from an EMBL/GenBank/DDBJ whole genome shotgun (WGS) entry which is preliminary data.</text>
</comment>
<evidence type="ECO:0000313" key="2">
    <source>
        <dbReference type="EMBL" id="KAF5795036.1"/>
    </source>
</evidence>
<gene>
    <name evidence="2" type="ORF">HanXRQr2_Chr08g0335061</name>
</gene>
<proteinExistence type="predicted"/>
<dbReference type="EMBL" id="MNCJ02000323">
    <property type="protein sequence ID" value="KAF5795036.1"/>
    <property type="molecule type" value="Genomic_DNA"/>
</dbReference>
<accession>A0A9K3NCC5</accession>
<dbReference type="Proteomes" id="UP000215914">
    <property type="component" value="Unassembled WGS sequence"/>
</dbReference>
<reference evidence="2" key="1">
    <citation type="journal article" date="2017" name="Nature">
        <title>The sunflower genome provides insights into oil metabolism, flowering and Asterid evolution.</title>
        <authorList>
            <person name="Badouin H."/>
            <person name="Gouzy J."/>
            <person name="Grassa C.J."/>
            <person name="Murat F."/>
            <person name="Staton S.E."/>
            <person name="Cottret L."/>
            <person name="Lelandais-Briere C."/>
            <person name="Owens G.L."/>
            <person name="Carrere S."/>
            <person name="Mayjonade B."/>
            <person name="Legrand L."/>
            <person name="Gill N."/>
            <person name="Kane N.C."/>
            <person name="Bowers J.E."/>
            <person name="Hubner S."/>
            <person name="Bellec A."/>
            <person name="Berard A."/>
            <person name="Berges H."/>
            <person name="Blanchet N."/>
            <person name="Boniface M.C."/>
            <person name="Brunel D."/>
            <person name="Catrice O."/>
            <person name="Chaidir N."/>
            <person name="Claudel C."/>
            <person name="Donnadieu C."/>
            <person name="Faraut T."/>
            <person name="Fievet G."/>
            <person name="Helmstetter N."/>
            <person name="King M."/>
            <person name="Knapp S.J."/>
            <person name="Lai Z."/>
            <person name="Le Paslier M.C."/>
            <person name="Lippi Y."/>
            <person name="Lorenzon L."/>
            <person name="Mandel J.R."/>
            <person name="Marage G."/>
            <person name="Marchand G."/>
            <person name="Marquand E."/>
            <person name="Bret-Mestries E."/>
            <person name="Morien E."/>
            <person name="Nambeesan S."/>
            <person name="Nguyen T."/>
            <person name="Pegot-Espagnet P."/>
            <person name="Pouilly N."/>
            <person name="Raftis F."/>
            <person name="Sallet E."/>
            <person name="Schiex T."/>
            <person name="Thomas J."/>
            <person name="Vandecasteele C."/>
            <person name="Vares D."/>
            <person name="Vear F."/>
            <person name="Vautrin S."/>
            <person name="Crespi M."/>
            <person name="Mangin B."/>
            <person name="Burke J.M."/>
            <person name="Salse J."/>
            <person name="Munos S."/>
            <person name="Vincourt P."/>
            <person name="Rieseberg L.H."/>
            <person name="Langlade N.B."/>
        </authorList>
    </citation>
    <scope>NUCLEOTIDE SEQUENCE</scope>
    <source>
        <tissue evidence="2">Leaves</tissue>
    </source>
</reference>
<feature type="region of interest" description="Disordered" evidence="1">
    <location>
        <begin position="27"/>
        <end position="49"/>
    </location>
</feature>
<dbReference type="AlphaFoldDB" id="A0A9K3NCC5"/>
<evidence type="ECO:0000313" key="3">
    <source>
        <dbReference type="Proteomes" id="UP000215914"/>
    </source>
</evidence>
<organism evidence="2 3">
    <name type="scientific">Helianthus annuus</name>
    <name type="common">Common sunflower</name>
    <dbReference type="NCBI Taxonomy" id="4232"/>
    <lineage>
        <taxon>Eukaryota</taxon>
        <taxon>Viridiplantae</taxon>
        <taxon>Streptophyta</taxon>
        <taxon>Embryophyta</taxon>
        <taxon>Tracheophyta</taxon>
        <taxon>Spermatophyta</taxon>
        <taxon>Magnoliopsida</taxon>
        <taxon>eudicotyledons</taxon>
        <taxon>Gunneridae</taxon>
        <taxon>Pentapetalae</taxon>
        <taxon>asterids</taxon>
        <taxon>campanulids</taxon>
        <taxon>Asterales</taxon>
        <taxon>Asteraceae</taxon>
        <taxon>Asteroideae</taxon>
        <taxon>Heliantheae alliance</taxon>
        <taxon>Heliantheae</taxon>
        <taxon>Helianthus</taxon>
    </lineage>
</organism>
<feature type="compositionally biased region" description="Basic residues" evidence="1">
    <location>
        <begin position="28"/>
        <end position="39"/>
    </location>
</feature>
<name>A0A9K3NCC5_HELAN</name>
<protein>
    <submittedName>
        <fullName evidence="2">Uncharacterized protein</fullName>
    </submittedName>
</protein>